<dbReference type="CDD" id="cd02883">
    <property type="entry name" value="NUDIX_Hydrolase"/>
    <property type="match status" value="1"/>
</dbReference>
<dbReference type="AlphaFoldDB" id="A0A1Q2CZ79"/>
<dbReference type="PRINTS" id="PR00502">
    <property type="entry name" value="NUDIXFAMILY"/>
</dbReference>
<proteinExistence type="inferred from homology"/>
<comment type="similarity">
    <text evidence="2 4">Belongs to the Nudix hydrolase family.</text>
</comment>
<dbReference type="InterPro" id="IPR020476">
    <property type="entry name" value="Nudix_hydrolase"/>
</dbReference>
<evidence type="ECO:0000256" key="4">
    <source>
        <dbReference type="RuleBase" id="RU003476"/>
    </source>
</evidence>
<gene>
    <name evidence="6" type="ORF">BW733_12010</name>
</gene>
<comment type="cofactor">
    <cofactor evidence="1">
        <name>Mg(2+)</name>
        <dbReference type="ChEBI" id="CHEBI:18420"/>
    </cofactor>
</comment>
<dbReference type="STRING" id="399497.BW733_12010"/>
<dbReference type="InterPro" id="IPR000086">
    <property type="entry name" value="NUDIX_hydrolase_dom"/>
</dbReference>
<keyword evidence="7" id="KW-1185">Reference proteome</keyword>
<keyword evidence="3 4" id="KW-0378">Hydrolase</keyword>
<dbReference type="PROSITE" id="PS00893">
    <property type="entry name" value="NUDIX_BOX"/>
    <property type="match status" value="1"/>
</dbReference>
<reference evidence="6 7" key="1">
    <citation type="journal article" date="2008" name="Int. J. Syst. Evol. Microbiol.">
        <title>Tessaracoccus flavescens sp. nov., isolated from marine sediment.</title>
        <authorList>
            <person name="Lee D.W."/>
            <person name="Lee S.D."/>
        </authorList>
    </citation>
    <scope>NUCLEOTIDE SEQUENCE [LARGE SCALE GENOMIC DNA]</scope>
    <source>
        <strain evidence="6 7">SST-39T</strain>
    </source>
</reference>
<accession>A0A1Q2CZ79</accession>
<dbReference type="Gene3D" id="3.90.79.10">
    <property type="entry name" value="Nucleoside Triphosphate Pyrophosphohydrolase"/>
    <property type="match status" value="1"/>
</dbReference>
<dbReference type="InterPro" id="IPR020084">
    <property type="entry name" value="NUDIX_hydrolase_CS"/>
</dbReference>
<dbReference type="InterPro" id="IPR015797">
    <property type="entry name" value="NUDIX_hydrolase-like_dom_sf"/>
</dbReference>
<dbReference type="Proteomes" id="UP000188235">
    <property type="component" value="Chromosome"/>
</dbReference>
<dbReference type="RefSeq" id="WP_237268179.1">
    <property type="nucleotide sequence ID" value="NZ_CP019607.1"/>
</dbReference>
<dbReference type="PROSITE" id="PS51462">
    <property type="entry name" value="NUDIX"/>
    <property type="match status" value="1"/>
</dbReference>
<dbReference type="PANTHER" id="PTHR43046">
    <property type="entry name" value="GDP-MANNOSE MANNOSYL HYDROLASE"/>
    <property type="match status" value="1"/>
</dbReference>
<name>A0A1Q2CZ79_9ACTN</name>
<feature type="domain" description="Nudix hydrolase" evidence="5">
    <location>
        <begin position="82"/>
        <end position="224"/>
    </location>
</feature>
<evidence type="ECO:0000259" key="5">
    <source>
        <dbReference type="PROSITE" id="PS51462"/>
    </source>
</evidence>
<evidence type="ECO:0000313" key="6">
    <source>
        <dbReference type="EMBL" id="AQP51430.1"/>
    </source>
</evidence>
<dbReference type="Pfam" id="PF00293">
    <property type="entry name" value="NUDIX"/>
    <property type="match status" value="1"/>
</dbReference>
<organism evidence="6 7">
    <name type="scientific">Tessaracoccus flavescens</name>
    <dbReference type="NCBI Taxonomy" id="399497"/>
    <lineage>
        <taxon>Bacteria</taxon>
        <taxon>Bacillati</taxon>
        <taxon>Actinomycetota</taxon>
        <taxon>Actinomycetes</taxon>
        <taxon>Propionibacteriales</taxon>
        <taxon>Propionibacteriaceae</taxon>
        <taxon>Tessaracoccus</taxon>
    </lineage>
</organism>
<dbReference type="KEGG" id="tfa:BW733_12010"/>
<dbReference type="EMBL" id="CP019607">
    <property type="protein sequence ID" value="AQP51430.1"/>
    <property type="molecule type" value="Genomic_DNA"/>
</dbReference>
<evidence type="ECO:0000256" key="1">
    <source>
        <dbReference type="ARBA" id="ARBA00001946"/>
    </source>
</evidence>
<dbReference type="SUPFAM" id="SSF55811">
    <property type="entry name" value="Nudix"/>
    <property type="match status" value="1"/>
</dbReference>
<evidence type="ECO:0000256" key="2">
    <source>
        <dbReference type="ARBA" id="ARBA00005582"/>
    </source>
</evidence>
<sequence length="231" mass="25520">MRVIGVTHPLGAPVADFAITHGQHPRVTMFDHGYLPVRPLAATLVEDREIAFTWLVREITAADHRPQERHTVYVASSGEKPQRHQRIGAYALVTSERGILGTVNSTLTLAPGTWTLPGGGVDPGESPSDAVLREVFEETGQEIVIDRVLTLESEHWIGRSISGTLEDFHALRIVYGATCKTPSDPVVHDIGGSTQRADWVPVRSWRTLHWTNSSRTLLAQYARRLSRPVSP</sequence>
<dbReference type="PANTHER" id="PTHR43046:SF14">
    <property type="entry name" value="MUTT_NUDIX FAMILY PROTEIN"/>
    <property type="match status" value="1"/>
</dbReference>
<protein>
    <recommendedName>
        <fullName evidence="5">Nudix hydrolase domain-containing protein</fullName>
    </recommendedName>
</protein>
<dbReference type="GO" id="GO:0016787">
    <property type="term" value="F:hydrolase activity"/>
    <property type="evidence" value="ECO:0007669"/>
    <property type="project" value="UniProtKB-KW"/>
</dbReference>
<evidence type="ECO:0000313" key="7">
    <source>
        <dbReference type="Proteomes" id="UP000188235"/>
    </source>
</evidence>
<evidence type="ECO:0000256" key="3">
    <source>
        <dbReference type="ARBA" id="ARBA00022801"/>
    </source>
</evidence>